<dbReference type="Pfam" id="PF00392">
    <property type="entry name" value="GntR"/>
    <property type="match status" value="1"/>
</dbReference>
<evidence type="ECO:0000256" key="3">
    <source>
        <dbReference type="ARBA" id="ARBA00023163"/>
    </source>
</evidence>
<keyword evidence="3" id="KW-0804">Transcription</keyword>
<dbReference type="SUPFAM" id="SSF46785">
    <property type="entry name" value="Winged helix' DNA-binding domain"/>
    <property type="match status" value="1"/>
</dbReference>
<evidence type="ECO:0000313" key="5">
    <source>
        <dbReference type="EMBL" id="MBY0758371.1"/>
    </source>
</evidence>
<keyword evidence="6" id="KW-1185">Reference proteome</keyword>
<dbReference type="SMART" id="SM00345">
    <property type="entry name" value="HTH_GNTR"/>
    <property type="match status" value="1"/>
</dbReference>
<dbReference type="Gene3D" id="3.40.50.2300">
    <property type="match status" value="2"/>
</dbReference>
<dbReference type="PROSITE" id="PS50949">
    <property type="entry name" value="HTH_GNTR"/>
    <property type="match status" value="1"/>
</dbReference>
<protein>
    <submittedName>
        <fullName evidence="5">GntR family transcriptional regulator</fullName>
    </submittedName>
</protein>
<reference evidence="5 6" key="1">
    <citation type="journal article" date="2020" name="New Microbes New Infect">
        <title>Sellimonas caecigallum sp. nov., description and genome sequence of a new member of the Sellimonas genus isolated from the cecum of feral chicken.</title>
        <authorList>
            <person name="Wongkuna S."/>
            <person name="Ghimire S."/>
            <person name="Antony L."/>
            <person name="Chankhamhaengdecha S."/>
            <person name="Janvilisri T."/>
            <person name="Scaria J."/>
        </authorList>
    </citation>
    <scope>NUCLEOTIDE SEQUENCE [LARGE SCALE GENOMIC DNA]</scope>
    <source>
        <strain evidence="5 6">SW451</strain>
    </source>
</reference>
<accession>A0ABS7L5Q3</accession>
<evidence type="ECO:0000259" key="4">
    <source>
        <dbReference type="PROSITE" id="PS50949"/>
    </source>
</evidence>
<evidence type="ECO:0000256" key="2">
    <source>
        <dbReference type="ARBA" id="ARBA00023125"/>
    </source>
</evidence>
<dbReference type="InterPro" id="IPR046335">
    <property type="entry name" value="LacI/GalR-like_sensor"/>
</dbReference>
<dbReference type="PRINTS" id="PR00035">
    <property type="entry name" value="HTHGNTR"/>
</dbReference>
<dbReference type="SUPFAM" id="SSF53822">
    <property type="entry name" value="Periplasmic binding protein-like I"/>
    <property type="match status" value="1"/>
</dbReference>
<name>A0ABS7L5Q3_9FIRM</name>
<sequence length="358" mass="40454">MQKKYEEVVAWIKGEMHAGRLKQGDKLPSESVLQKQFSVSRQTVRRALAVLEEEKITRSIRGSGTYIEIRRKQKQETMRIAVMCTYLDIYIFPLIVKEMEKVISDAGYTLQIAATNNAIEKERMILKSFIKDKSIDGLIAETTKSGIPNPNLALYQELEQMGIPVIFINSFYKELRIPHVSLNDKMAGKMVTQHLLDCGHMKIAGIFKADDGQGHARYAGYVEALMEADIKVKGKQIIWIDSDELEGMREDCGRILRRIRNCTACVCYNDEVANKLVGICMEQGIRIPEDLSIAGIDNSDLARFCEIPFTSAENPIRELGKVAGEKILERIRGNEGVESVELKPKLIMRNSVKVITNI</sequence>
<dbReference type="InterPro" id="IPR000524">
    <property type="entry name" value="Tscrpt_reg_HTH_GntR"/>
</dbReference>
<dbReference type="EMBL" id="VIRV01000004">
    <property type="protein sequence ID" value="MBY0758371.1"/>
    <property type="molecule type" value="Genomic_DNA"/>
</dbReference>
<keyword evidence="1" id="KW-0805">Transcription regulation</keyword>
<dbReference type="InterPro" id="IPR036388">
    <property type="entry name" value="WH-like_DNA-bd_sf"/>
</dbReference>
<dbReference type="InterPro" id="IPR033532">
    <property type="entry name" value="AraR_ligand_bind_dom"/>
</dbReference>
<dbReference type="Pfam" id="PF13377">
    <property type="entry name" value="Peripla_BP_3"/>
    <property type="match status" value="1"/>
</dbReference>
<dbReference type="CDD" id="cd01541">
    <property type="entry name" value="PBP1_AraR"/>
    <property type="match status" value="1"/>
</dbReference>
<evidence type="ECO:0000313" key="6">
    <source>
        <dbReference type="Proteomes" id="UP000779049"/>
    </source>
</evidence>
<organism evidence="5 6">
    <name type="scientific">Sellimonas caecigallum</name>
    <dbReference type="NCBI Taxonomy" id="2592333"/>
    <lineage>
        <taxon>Bacteria</taxon>
        <taxon>Bacillati</taxon>
        <taxon>Bacillota</taxon>
        <taxon>Clostridia</taxon>
        <taxon>Lachnospirales</taxon>
        <taxon>Lachnospiraceae</taxon>
        <taxon>Sellimonas</taxon>
    </lineage>
</organism>
<dbReference type="InterPro" id="IPR028082">
    <property type="entry name" value="Peripla_BP_I"/>
</dbReference>
<comment type="caution">
    <text evidence="5">The sequence shown here is derived from an EMBL/GenBank/DDBJ whole genome shotgun (WGS) entry which is preliminary data.</text>
</comment>
<gene>
    <name evidence="5" type="ORF">FLB61_04565</name>
</gene>
<dbReference type="Gene3D" id="1.10.10.10">
    <property type="entry name" value="Winged helix-like DNA-binding domain superfamily/Winged helix DNA-binding domain"/>
    <property type="match status" value="1"/>
</dbReference>
<dbReference type="InterPro" id="IPR036390">
    <property type="entry name" value="WH_DNA-bd_sf"/>
</dbReference>
<feature type="domain" description="HTH gntR-type" evidence="4">
    <location>
        <begin position="2"/>
        <end position="70"/>
    </location>
</feature>
<dbReference type="Proteomes" id="UP000779049">
    <property type="component" value="Unassembled WGS sequence"/>
</dbReference>
<dbReference type="RefSeq" id="WP_087198853.1">
    <property type="nucleotide sequence ID" value="NZ_CP173660.1"/>
</dbReference>
<dbReference type="CDD" id="cd07377">
    <property type="entry name" value="WHTH_GntR"/>
    <property type="match status" value="1"/>
</dbReference>
<proteinExistence type="predicted"/>
<dbReference type="PANTHER" id="PTHR30146:SF150">
    <property type="entry name" value="ARABINOSE METABOLISM TRANSCRIPTIONAL REPRESSOR"/>
    <property type="match status" value="1"/>
</dbReference>
<dbReference type="PANTHER" id="PTHR30146">
    <property type="entry name" value="LACI-RELATED TRANSCRIPTIONAL REPRESSOR"/>
    <property type="match status" value="1"/>
</dbReference>
<keyword evidence="2" id="KW-0238">DNA-binding</keyword>
<evidence type="ECO:0000256" key="1">
    <source>
        <dbReference type="ARBA" id="ARBA00023015"/>
    </source>
</evidence>